<evidence type="ECO:0000256" key="5">
    <source>
        <dbReference type="ARBA" id="ARBA00023136"/>
    </source>
</evidence>
<evidence type="ECO:0000256" key="6">
    <source>
        <dbReference type="SAM" id="Phobius"/>
    </source>
</evidence>
<evidence type="ECO:0000256" key="4">
    <source>
        <dbReference type="ARBA" id="ARBA00022989"/>
    </source>
</evidence>
<evidence type="ECO:0000313" key="8">
    <source>
        <dbReference type="EMBL" id="MDA5194436.1"/>
    </source>
</evidence>
<dbReference type="SUPFAM" id="SSF103473">
    <property type="entry name" value="MFS general substrate transporter"/>
    <property type="match status" value="1"/>
</dbReference>
<evidence type="ECO:0000256" key="3">
    <source>
        <dbReference type="ARBA" id="ARBA00022692"/>
    </source>
</evidence>
<keyword evidence="4 6" id="KW-1133">Transmembrane helix</keyword>
<organism evidence="8 9">
    <name type="scientific">Govanella unica</name>
    <dbReference type="NCBI Taxonomy" id="2975056"/>
    <lineage>
        <taxon>Bacteria</taxon>
        <taxon>Pseudomonadati</taxon>
        <taxon>Pseudomonadota</taxon>
        <taxon>Alphaproteobacteria</taxon>
        <taxon>Emcibacterales</taxon>
        <taxon>Govanellaceae</taxon>
        <taxon>Govanella</taxon>
    </lineage>
</organism>
<dbReference type="InterPro" id="IPR011701">
    <property type="entry name" value="MFS"/>
</dbReference>
<reference evidence="8" key="1">
    <citation type="submission" date="2022-08" db="EMBL/GenBank/DDBJ databases">
        <authorList>
            <person name="Vandamme P."/>
            <person name="Hettiarachchi A."/>
            <person name="Peeters C."/>
            <person name="Cnockaert M."/>
            <person name="Carlier A."/>
        </authorList>
    </citation>
    <scope>NUCLEOTIDE SEQUENCE</scope>
    <source>
        <strain evidence="8">LMG 31809</strain>
    </source>
</reference>
<keyword evidence="5 6" id="KW-0472">Membrane</keyword>
<evidence type="ECO:0000313" key="9">
    <source>
        <dbReference type="Proteomes" id="UP001141619"/>
    </source>
</evidence>
<gene>
    <name evidence="8" type="ORF">NYP16_10780</name>
</gene>
<feature type="transmembrane region" description="Helical" evidence="6">
    <location>
        <begin position="320"/>
        <end position="344"/>
    </location>
</feature>
<dbReference type="PANTHER" id="PTHR43124:SF10">
    <property type="entry name" value="PURINE EFFLUX PUMP PBUE"/>
    <property type="match status" value="1"/>
</dbReference>
<feature type="transmembrane region" description="Helical" evidence="6">
    <location>
        <begin position="232"/>
        <end position="251"/>
    </location>
</feature>
<feature type="domain" description="Major facilitator superfamily (MFS) profile" evidence="7">
    <location>
        <begin position="7"/>
        <end position="374"/>
    </location>
</feature>
<dbReference type="PROSITE" id="PS50850">
    <property type="entry name" value="MFS"/>
    <property type="match status" value="1"/>
</dbReference>
<evidence type="ECO:0000259" key="7">
    <source>
        <dbReference type="PROSITE" id="PS50850"/>
    </source>
</evidence>
<dbReference type="InterPro" id="IPR036259">
    <property type="entry name" value="MFS_trans_sf"/>
</dbReference>
<dbReference type="Pfam" id="PF07690">
    <property type="entry name" value="MFS_1"/>
    <property type="match status" value="1"/>
</dbReference>
<feature type="transmembrane region" description="Helical" evidence="6">
    <location>
        <begin position="129"/>
        <end position="153"/>
    </location>
</feature>
<keyword evidence="9" id="KW-1185">Reference proteome</keyword>
<dbReference type="InterPro" id="IPR020846">
    <property type="entry name" value="MFS_dom"/>
</dbReference>
<reference evidence="8" key="2">
    <citation type="journal article" date="2023" name="Syst. Appl. Microbiol.">
        <title>Govania unica gen. nov., sp. nov., a rare biosphere bacterium that represents a novel family in the class Alphaproteobacteria.</title>
        <authorList>
            <person name="Vandamme P."/>
            <person name="Peeters C."/>
            <person name="Hettiarachchi A."/>
            <person name="Cnockaert M."/>
            <person name="Carlier A."/>
        </authorList>
    </citation>
    <scope>NUCLEOTIDE SEQUENCE</scope>
    <source>
        <strain evidence="8">LMG 31809</strain>
    </source>
</reference>
<feature type="transmembrane region" description="Helical" evidence="6">
    <location>
        <begin position="73"/>
        <end position="92"/>
    </location>
</feature>
<comment type="caution">
    <text evidence="8">The sequence shown here is derived from an EMBL/GenBank/DDBJ whole genome shotgun (WGS) entry which is preliminary data.</text>
</comment>
<accession>A0A9X3TYQ8</accession>
<dbReference type="InterPro" id="IPR050189">
    <property type="entry name" value="MFS_Efflux_Transporters"/>
</dbReference>
<protein>
    <submittedName>
        <fullName evidence="8">MFS transporter</fullName>
    </submittedName>
</protein>
<dbReference type="Proteomes" id="UP001141619">
    <property type="component" value="Unassembled WGS sequence"/>
</dbReference>
<evidence type="ECO:0000256" key="2">
    <source>
        <dbReference type="ARBA" id="ARBA00022475"/>
    </source>
</evidence>
<feature type="transmembrane region" description="Helical" evidence="6">
    <location>
        <begin position="263"/>
        <end position="281"/>
    </location>
</feature>
<dbReference type="Gene3D" id="1.20.1250.20">
    <property type="entry name" value="MFS general substrate transporter like domains"/>
    <property type="match status" value="1"/>
</dbReference>
<proteinExistence type="predicted"/>
<dbReference type="GO" id="GO:0022857">
    <property type="term" value="F:transmembrane transporter activity"/>
    <property type="evidence" value="ECO:0007669"/>
    <property type="project" value="InterPro"/>
</dbReference>
<evidence type="ECO:0000256" key="1">
    <source>
        <dbReference type="ARBA" id="ARBA00004651"/>
    </source>
</evidence>
<feature type="transmembrane region" description="Helical" evidence="6">
    <location>
        <begin position="287"/>
        <end position="308"/>
    </location>
</feature>
<feature type="transmembrane region" description="Helical" evidence="6">
    <location>
        <begin position="45"/>
        <end position="66"/>
    </location>
</feature>
<dbReference type="RefSeq" id="WP_274944139.1">
    <property type="nucleotide sequence ID" value="NZ_JANWOI010000003.1"/>
</dbReference>
<dbReference type="AlphaFoldDB" id="A0A9X3TYQ8"/>
<feature type="transmembrane region" description="Helical" evidence="6">
    <location>
        <begin position="98"/>
        <end position="117"/>
    </location>
</feature>
<sequence>MKPDSKAILTAIFVGIIGAESFLVQPGLVGGLVDHRGLTPGEAGFVASADMFGMAVASFVISLIITRISWRTLLWPSAMAIMLGNALCFYLTDPTALFAVRLIAGAGYGGFVSLSFATMGRSATPEKTFGVYITLCLVYGALGLYLMPAMLAWNGIEAVLWFFILFPLVALPFLRFFPHGGEAEGASAAHKGYRVGAMIWGAALAAIFAYFLAQGAVWAYLDRIGVAGGLRVADVGSALALCSIAGIFGATAATVQKGRFGRLWPLLCGISLSVGSLAFLVGRQDYLPYVLACSVFNFAWNYIHPFLLSIMADLDDTGRFMIWTAGLQTLGLAVGPMIAALFITPTNFEMVNLFAGTLFVVSLLLMLRAAYATGREARLA</sequence>
<dbReference type="PANTHER" id="PTHR43124">
    <property type="entry name" value="PURINE EFFLUX PUMP PBUE"/>
    <property type="match status" value="1"/>
</dbReference>
<dbReference type="GO" id="GO:0005886">
    <property type="term" value="C:plasma membrane"/>
    <property type="evidence" value="ECO:0007669"/>
    <property type="project" value="UniProtKB-SubCell"/>
</dbReference>
<feature type="transmembrane region" description="Helical" evidence="6">
    <location>
        <begin position="350"/>
        <end position="371"/>
    </location>
</feature>
<feature type="transmembrane region" description="Helical" evidence="6">
    <location>
        <begin position="159"/>
        <end position="177"/>
    </location>
</feature>
<dbReference type="EMBL" id="JANWOI010000003">
    <property type="protein sequence ID" value="MDA5194436.1"/>
    <property type="molecule type" value="Genomic_DNA"/>
</dbReference>
<keyword evidence="2" id="KW-1003">Cell membrane</keyword>
<comment type="subcellular location">
    <subcellularLocation>
        <location evidence="1">Cell membrane</location>
        <topology evidence="1">Multi-pass membrane protein</topology>
    </subcellularLocation>
</comment>
<keyword evidence="3 6" id="KW-0812">Transmembrane</keyword>
<feature type="transmembrane region" description="Helical" evidence="6">
    <location>
        <begin position="198"/>
        <end position="220"/>
    </location>
</feature>
<name>A0A9X3TYQ8_9PROT</name>